<proteinExistence type="predicted"/>
<dbReference type="RefSeq" id="WP_003045599.1">
    <property type="nucleotide sequence ID" value="NZ_AIDX01000001.2"/>
</dbReference>
<evidence type="ECO:0000256" key="1">
    <source>
        <dbReference type="ARBA" id="ARBA00022729"/>
    </source>
</evidence>
<sequence length="36" mass="3938">MEKAKQMKYHLRKSAFGLAAVSASAQVKTRAQTKTA</sequence>
<name>A0AAV3FUY7_STRCB</name>
<accession>A0AAV3FUY7</accession>
<gene>
    <name evidence="2" type="ORF">SCAZ3_10775</name>
</gene>
<dbReference type="GeneID" id="49628559"/>
<organism evidence="2 3">
    <name type="scientific">Streptococcus canis FSL Z3-227</name>
    <dbReference type="NCBI Taxonomy" id="482234"/>
    <lineage>
        <taxon>Bacteria</taxon>
        <taxon>Bacillati</taxon>
        <taxon>Bacillota</taxon>
        <taxon>Bacilli</taxon>
        <taxon>Lactobacillales</taxon>
        <taxon>Streptococcaceae</taxon>
        <taxon>Streptococcus</taxon>
    </lineage>
</organism>
<dbReference type="NCBIfam" id="TIGR01168">
    <property type="entry name" value="YSIRK_signal"/>
    <property type="match status" value="1"/>
</dbReference>
<evidence type="ECO:0000313" key="3">
    <source>
        <dbReference type="Proteomes" id="UP000004423"/>
    </source>
</evidence>
<comment type="caution">
    <text evidence="2">The sequence shown here is derived from an EMBL/GenBank/DDBJ whole genome shotgun (WGS) entry which is preliminary data.</text>
</comment>
<dbReference type="EMBL" id="AIDX01000001">
    <property type="protein sequence ID" value="EIQ82840.1"/>
    <property type="molecule type" value="Genomic_DNA"/>
</dbReference>
<dbReference type="Proteomes" id="UP000004423">
    <property type="component" value="Unassembled WGS sequence"/>
</dbReference>
<protein>
    <submittedName>
        <fullName evidence="2">Uncharacterized protein</fullName>
    </submittedName>
</protein>
<dbReference type="InterPro" id="IPR005877">
    <property type="entry name" value="YSIRK_signal_dom"/>
</dbReference>
<dbReference type="AlphaFoldDB" id="A0AAV3FUY7"/>
<evidence type="ECO:0000313" key="2">
    <source>
        <dbReference type="EMBL" id="EIQ82840.1"/>
    </source>
</evidence>
<keyword evidence="1" id="KW-0732">Signal</keyword>
<reference evidence="2 3" key="1">
    <citation type="journal article" date="2012" name="PLoS ONE">
        <title>Gene Repertoire Evolution of Streptococcus pyogenes Inferred from Phylogenomic Analysis with Streptococcus canis and Streptococcus dysgalactiae.</title>
        <authorList>
            <person name="Lefebure T."/>
            <person name="Richards V.P."/>
            <person name="Lang P."/>
            <person name="Pavinski-Bitar P."/>
            <person name="Stanhope M.J."/>
        </authorList>
    </citation>
    <scope>NUCLEOTIDE SEQUENCE [LARGE SCALE GENOMIC DNA]</scope>
    <source>
        <strain evidence="2 3">FSL Z3-227</strain>
    </source>
</reference>